<dbReference type="OrthoDB" id="2692094at2759"/>
<organism evidence="2 3">
    <name type="scientific">Rhizopogon vesiculosus</name>
    <dbReference type="NCBI Taxonomy" id="180088"/>
    <lineage>
        <taxon>Eukaryota</taxon>
        <taxon>Fungi</taxon>
        <taxon>Dikarya</taxon>
        <taxon>Basidiomycota</taxon>
        <taxon>Agaricomycotina</taxon>
        <taxon>Agaricomycetes</taxon>
        <taxon>Agaricomycetidae</taxon>
        <taxon>Boletales</taxon>
        <taxon>Suillineae</taxon>
        <taxon>Rhizopogonaceae</taxon>
        <taxon>Rhizopogon</taxon>
    </lineage>
</organism>
<evidence type="ECO:0000256" key="1">
    <source>
        <dbReference type="SAM" id="MobiDB-lite"/>
    </source>
</evidence>
<dbReference type="Proteomes" id="UP000183567">
    <property type="component" value="Unassembled WGS sequence"/>
</dbReference>
<reference evidence="2 3" key="1">
    <citation type="submission" date="2016-03" db="EMBL/GenBank/DDBJ databases">
        <title>Comparative genomics of the ectomycorrhizal sister species Rhizopogon vinicolor and Rhizopogon vesiculosus (Basidiomycota: Boletales) reveals a divergence of the mating type B locus.</title>
        <authorList>
            <person name="Mujic A.B."/>
            <person name="Kuo A."/>
            <person name="Tritt A."/>
            <person name="Lipzen A."/>
            <person name="Chen C."/>
            <person name="Johnson J."/>
            <person name="Sharma A."/>
            <person name="Barry K."/>
            <person name="Grigoriev I.V."/>
            <person name="Spatafora J.W."/>
        </authorList>
    </citation>
    <scope>NUCLEOTIDE SEQUENCE [LARGE SCALE GENOMIC DNA]</scope>
    <source>
        <strain evidence="2 3">AM-OR11-056</strain>
    </source>
</reference>
<proteinExistence type="predicted"/>
<accession>A0A1J8R078</accession>
<dbReference type="EMBL" id="LVVM01003314">
    <property type="protein sequence ID" value="OJA15138.1"/>
    <property type="molecule type" value="Genomic_DNA"/>
</dbReference>
<sequence>MSTTDSYWTQPGELEHRCSKRRFPRTSKKKDQMVASIASQEGIECYIEKVNMARETVKTVAEDKGLGKSQRLRTSPQDHYYIAKSSRVSYDLTAWLAAHGDDPVVENFIPRLKDHLIARLQGLEYDGDEHNFSDADRDSVLIADNKIYGHRILRVNYTTYDLRGEQDTINPRTRADIMVLSHEDERTHPYWYARVLGIFHVNVEYRENETSLFSHQKRMDFLFVRWFRRDNSPAGWAAKRLQRLELFDVDTPADAFGFLDPDSVVRGVHLIPAFAFDVSGEPDEVDPDWHFYYINMFVDRDMFMRFRGGGIGHKATRDWDDILQHEGHGAEDVVRGDNEDADRGGEDLEAEEEAEEGWDGDAVDDNGDDGNGNGNGDDDSSGDDEQDEDGDDDEDEDDHIVADEREVLDDDVLAGEGYTSL</sequence>
<evidence type="ECO:0000313" key="2">
    <source>
        <dbReference type="EMBL" id="OJA15138.1"/>
    </source>
</evidence>
<dbReference type="AlphaFoldDB" id="A0A1J8R078"/>
<feature type="compositionally biased region" description="Acidic residues" evidence="1">
    <location>
        <begin position="376"/>
        <end position="398"/>
    </location>
</feature>
<protein>
    <submittedName>
        <fullName evidence="2">Uncharacterized protein</fullName>
    </submittedName>
</protein>
<gene>
    <name evidence="2" type="ORF">AZE42_07562</name>
</gene>
<dbReference type="STRING" id="180088.A0A1J8R078"/>
<feature type="compositionally biased region" description="Basic and acidic residues" evidence="1">
    <location>
        <begin position="327"/>
        <end position="346"/>
    </location>
</feature>
<comment type="caution">
    <text evidence="2">The sequence shown here is derived from an EMBL/GenBank/DDBJ whole genome shotgun (WGS) entry which is preliminary data.</text>
</comment>
<evidence type="ECO:0000313" key="3">
    <source>
        <dbReference type="Proteomes" id="UP000183567"/>
    </source>
</evidence>
<keyword evidence="3" id="KW-1185">Reference proteome</keyword>
<name>A0A1J8R078_9AGAM</name>
<feature type="region of interest" description="Disordered" evidence="1">
    <location>
        <begin position="327"/>
        <end position="421"/>
    </location>
</feature>
<feature type="compositionally biased region" description="Acidic residues" evidence="1">
    <location>
        <begin position="347"/>
        <end position="368"/>
    </location>
</feature>